<dbReference type="Proteomes" id="UP000184465">
    <property type="component" value="Unassembled WGS sequence"/>
</dbReference>
<evidence type="ECO:0000256" key="1">
    <source>
        <dbReference type="ARBA" id="ARBA00001974"/>
    </source>
</evidence>
<dbReference type="InterPro" id="IPR050260">
    <property type="entry name" value="FAD-bd_OxRdtase"/>
</dbReference>
<evidence type="ECO:0000313" key="9">
    <source>
        <dbReference type="EMBL" id="SHK02741.1"/>
    </source>
</evidence>
<evidence type="ECO:0000256" key="5">
    <source>
        <dbReference type="ARBA" id="ARBA00023002"/>
    </source>
</evidence>
<dbReference type="InterPro" id="IPR036188">
    <property type="entry name" value="FAD/NAD-bd_sf"/>
</dbReference>
<keyword evidence="6" id="KW-0676">Redox-active center</keyword>
<dbReference type="STRING" id="1121301.SAMN02745912_02010"/>
<proteinExistence type="inferred from homology"/>
<dbReference type="PANTHER" id="PTHR43429:SF1">
    <property type="entry name" value="NAD(P)H SULFUR OXIDOREDUCTASE (COA-DEPENDENT)"/>
    <property type="match status" value="1"/>
</dbReference>
<dbReference type="PRINTS" id="PR00411">
    <property type="entry name" value="PNDRDTASEI"/>
</dbReference>
<reference evidence="9 10" key="1">
    <citation type="submission" date="2016-11" db="EMBL/GenBank/DDBJ databases">
        <authorList>
            <person name="Jaros S."/>
            <person name="Januszkiewicz K."/>
            <person name="Wedrychowicz H."/>
        </authorList>
    </citation>
    <scope>NUCLEOTIDE SEQUENCE [LARGE SCALE GENOMIC DNA]</scope>
    <source>
        <strain evidence="9 10">DSM 15212</strain>
    </source>
</reference>
<dbReference type="NCBIfam" id="NF007123">
    <property type="entry name" value="PRK09564.1"/>
    <property type="match status" value="1"/>
</dbReference>
<evidence type="ECO:0000256" key="4">
    <source>
        <dbReference type="ARBA" id="ARBA00022827"/>
    </source>
</evidence>
<dbReference type="Pfam" id="PF02852">
    <property type="entry name" value="Pyr_redox_dim"/>
    <property type="match status" value="1"/>
</dbReference>
<dbReference type="Gene3D" id="3.50.50.60">
    <property type="entry name" value="FAD/NAD(P)-binding domain"/>
    <property type="match status" value="2"/>
</dbReference>
<keyword evidence="4" id="KW-0274">FAD</keyword>
<gene>
    <name evidence="9" type="ORF">SAMN02745912_02010</name>
</gene>
<dbReference type="SUPFAM" id="SSF55424">
    <property type="entry name" value="FAD/NAD-linked reductases, dimerisation (C-terminal) domain"/>
    <property type="match status" value="1"/>
</dbReference>
<dbReference type="SUPFAM" id="SSF51905">
    <property type="entry name" value="FAD/NAD(P)-binding domain"/>
    <property type="match status" value="1"/>
</dbReference>
<dbReference type="OrthoDB" id="9802028at2"/>
<keyword evidence="3" id="KW-0285">Flavoprotein</keyword>
<name>A0A1M6P484_PARC5</name>
<dbReference type="InterPro" id="IPR023753">
    <property type="entry name" value="FAD/NAD-binding_dom"/>
</dbReference>
<sequence>MKVIVIGGVAAGMSAASKIRRSRYQSEVTVYEKGGTLSYGACGLPYYVGDEIKDYEKMIIRTKDDFEKIGININLYHEVIGLDENNKKVIVKNLLTGDIFEDNYDKLLISTGAKPIIPPWLGVDHPMVKTLSTIEDGIQIKSELFKDDVKDIVIIGAGFIGVELVEAAGNLGKNVTLIEYKNQILPHLDKEMAADLQEELKKNKVNVKTGERVLELDSRNEGIKVVTDKNCYNADLVILSIGVRPNTDFLEGTSIKRINNGAILVDKEMKTSVEDIYSAGDCATIFNRVKDRLDVYIPLGTNANKQGRLAGSAIIGERTRYIGTLGTSMIKVFDMEGAKTGLSEQEAILENYDYKTVTIKSLNHAPYYPNPQPIKIKLIVERKTKKILGAQAVGYAGTALRINTFALAIHTGIPVDELGWVDFGYAPPFAEVWDAIHIACNAVK</sequence>
<keyword evidence="5" id="KW-0560">Oxidoreductase</keyword>
<evidence type="ECO:0000256" key="6">
    <source>
        <dbReference type="ARBA" id="ARBA00023284"/>
    </source>
</evidence>
<feature type="domain" description="Pyridine nucleotide-disulphide oxidoreductase dimerisation" evidence="7">
    <location>
        <begin position="330"/>
        <end position="433"/>
    </location>
</feature>
<evidence type="ECO:0000256" key="3">
    <source>
        <dbReference type="ARBA" id="ARBA00022630"/>
    </source>
</evidence>
<dbReference type="InterPro" id="IPR004099">
    <property type="entry name" value="Pyr_nucl-diS_OxRdtase_dimer"/>
</dbReference>
<comment type="similarity">
    <text evidence="2">Belongs to the class-III pyridine nucleotide-disulfide oxidoreductase family.</text>
</comment>
<organism evidence="9 10">
    <name type="scientific">Paramaledivibacter caminithermalis (strain DSM 15212 / CIP 107654 / DViRD3)</name>
    <name type="common">Clostridium caminithermale</name>
    <dbReference type="NCBI Taxonomy" id="1121301"/>
    <lineage>
        <taxon>Bacteria</taxon>
        <taxon>Bacillati</taxon>
        <taxon>Bacillota</taxon>
        <taxon>Clostridia</taxon>
        <taxon>Peptostreptococcales</taxon>
        <taxon>Caminicellaceae</taxon>
        <taxon>Paramaledivibacter</taxon>
    </lineage>
</organism>
<dbReference type="PANTHER" id="PTHR43429">
    <property type="entry name" value="PYRIDINE NUCLEOTIDE-DISULFIDE OXIDOREDUCTASE DOMAIN-CONTAINING"/>
    <property type="match status" value="1"/>
</dbReference>
<keyword evidence="10" id="KW-1185">Reference proteome</keyword>
<accession>A0A1M6P484</accession>
<dbReference type="PRINTS" id="PR00368">
    <property type="entry name" value="FADPNR"/>
</dbReference>
<dbReference type="AlphaFoldDB" id="A0A1M6P484"/>
<dbReference type="EMBL" id="FRAG01000021">
    <property type="protein sequence ID" value="SHK02741.1"/>
    <property type="molecule type" value="Genomic_DNA"/>
</dbReference>
<protein>
    <submittedName>
        <fullName evidence="9">NADPH-dependent 2,4-dienoyl-CoA reductase, sulfur reductase</fullName>
    </submittedName>
</protein>
<dbReference type="Pfam" id="PF07992">
    <property type="entry name" value="Pyr_redox_2"/>
    <property type="match status" value="1"/>
</dbReference>
<dbReference type="InterPro" id="IPR016156">
    <property type="entry name" value="FAD/NAD-linked_Rdtase_dimer_sf"/>
</dbReference>
<evidence type="ECO:0000256" key="2">
    <source>
        <dbReference type="ARBA" id="ARBA00009130"/>
    </source>
</evidence>
<evidence type="ECO:0000259" key="8">
    <source>
        <dbReference type="Pfam" id="PF07992"/>
    </source>
</evidence>
<evidence type="ECO:0000313" key="10">
    <source>
        <dbReference type="Proteomes" id="UP000184465"/>
    </source>
</evidence>
<dbReference type="RefSeq" id="WP_073149455.1">
    <property type="nucleotide sequence ID" value="NZ_FRAG01000021.1"/>
</dbReference>
<dbReference type="GO" id="GO:0016491">
    <property type="term" value="F:oxidoreductase activity"/>
    <property type="evidence" value="ECO:0007669"/>
    <property type="project" value="UniProtKB-KW"/>
</dbReference>
<feature type="domain" description="FAD/NAD(P)-binding" evidence="8">
    <location>
        <begin position="1"/>
        <end position="307"/>
    </location>
</feature>
<comment type="cofactor">
    <cofactor evidence="1">
        <name>FAD</name>
        <dbReference type="ChEBI" id="CHEBI:57692"/>
    </cofactor>
</comment>
<evidence type="ECO:0000259" key="7">
    <source>
        <dbReference type="Pfam" id="PF02852"/>
    </source>
</evidence>